<dbReference type="Proteomes" id="UP000825935">
    <property type="component" value="Chromosome 27"/>
</dbReference>
<keyword evidence="2" id="KW-1185">Reference proteome</keyword>
<organism evidence="1 2">
    <name type="scientific">Ceratopteris richardii</name>
    <name type="common">Triangle waterfern</name>
    <dbReference type="NCBI Taxonomy" id="49495"/>
    <lineage>
        <taxon>Eukaryota</taxon>
        <taxon>Viridiplantae</taxon>
        <taxon>Streptophyta</taxon>
        <taxon>Embryophyta</taxon>
        <taxon>Tracheophyta</taxon>
        <taxon>Polypodiopsida</taxon>
        <taxon>Polypodiidae</taxon>
        <taxon>Polypodiales</taxon>
        <taxon>Pteridineae</taxon>
        <taxon>Pteridaceae</taxon>
        <taxon>Parkerioideae</taxon>
        <taxon>Ceratopteris</taxon>
    </lineage>
</organism>
<dbReference type="EMBL" id="CM035432">
    <property type="protein sequence ID" value="KAH7294784.1"/>
    <property type="molecule type" value="Genomic_DNA"/>
</dbReference>
<evidence type="ECO:0008006" key="3">
    <source>
        <dbReference type="Google" id="ProtNLM"/>
    </source>
</evidence>
<gene>
    <name evidence="1" type="ORF">KP509_27G018700</name>
</gene>
<dbReference type="AlphaFoldDB" id="A0A8T2RG33"/>
<accession>A0A8T2RG33</accession>
<reference evidence="1 2" key="1">
    <citation type="submission" date="2021-08" db="EMBL/GenBank/DDBJ databases">
        <title>WGS assembly of Ceratopteris richardii.</title>
        <authorList>
            <person name="Marchant D.B."/>
            <person name="Chen G."/>
            <person name="Jenkins J."/>
            <person name="Shu S."/>
            <person name="Leebens-Mack J."/>
            <person name="Grimwood J."/>
            <person name="Schmutz J."/>
            <person name="Soltis P."/>
            <person name="Soltis D."/>
            <person name="Chen Z.-H."/>
        </authorList>
    </citation>
    <scope>NUCLEOTIDE SEQUENCE [LARGE SCALE GENOMIC DNA]</scope>
    <source>
        <strain evidence="1">Whitten #5841</strain>
        <tissue evidence="1">Leaf</tissue>
    </source>
</reference>
<comment type="caution">
    <text evidence="1">The sequence shown here is derived from an EMBL/GenBank/DDBJ whole genome shotgun (WGS) entry which is preliminary data.</text>
</comment>
<name>A0A8T2RG33_CERRI</name>
<evidence type="ECO:0000313" key="1">
    <source>
        <dbReference type="EMBL" id="KAH7294784.1"/>
    </source>
</evidence>
<evidence type="ECO:0000313" key="2">
    <source>
        <dbReference type="Proteomes" id="UP000825935"/>
    </source>
</evidence>
<proteinExistence type="predicted"/>
<sequence>MCKKSSSIAAPKVTFERVCPPVVVHAERWNFRSTVQALTGQEGRRLSTANIHQFHGDNSTLFSVDLKEKSPEEESAIPVRSSSPHELESARSRAIVWNDENSISKLNEGLILSDATNGSSRKRRKPCSSSFSADISAFRTANNFPVDSTVKNFHARSCREDKLEDLFILPELQLEFYIANLQHL</sequence>
<protein>
    <recommendedName>
        <fullName evidence="3">VQ domain-containing protein</fullName>
    </recommendedName>
</protein>